<feature type="transmembrane region" description="Helical" evidence="8">
    <location>
        <begin position="211"/>
        <end position="231"/>
    </location>
</feature>
<feature type="transmembrane region" description="Helical" evidence="8">
    <location>
        <begin position="599"/>
        <end position="620"/>
    </location>
</feature>
<dbReference type="AlphaFoldDB" id="A0A066YXH8"/>
<dbReference type="PANTHER" id="PTHR33406">
    <property type="entry name" value="MEMBRANE PROTEIN MJ1562-RELATED"/>
    <property type="match status" value="1"/>
</dbReference>
<dbReference type="Pfam" id="PF13483">
    <property type="entry name" value="Lactamase_B_3"/>
    <property type="match status" value="1"/>
</dbReference>
<dbReference type="eggNOG" id="COG2409">
    <property type="taxonomic scope" value="Bacteria"/>
</dbReference>
<dbReference type="InterPro" id="IPR050545">
    <property type="entry name" value="Mycobact_MmpL"/>
</dbReference>
<feature type="region of interest" description="Disordered" evidence="7">
    <location>
        <begin position="892"/>
        <end position="939"/>
    </location>
</feature>
<feature type="transmembrane region" description="Helical" evidence="8">
    <location>
        <begin position="160"/>
        <end position="180"/>
    </location>
</feature>
<keyword evidence="5 8" id="KW-1133">Transmembrane helix</keyword>
<comment type="subcellular location">
    <subcellularLocation>
        <location evidence="1">Cell membrane</location>
        <topology evidence="1">Multi-pass membrane protein</topology>
    </subcellularLocation>
</comment>
<dbReference type="InterPro" id="IPR000731">
    <property type="entry name" value="SSD"/>
</dbReference>
<dbReference type="Proteomes" id="UP000027178">
    <property type="component" value="Unassembled WGS sequence"/>
</dbReference>
<keyword evidence="6 8" id="KW-0472">Membrane</keyword>
<dbReference type="HOGENOM" id="CLU_005108_5_0_11"/>
<evidence type="ECO:0000256" key="4">
    <source>
        <dbReference type="ARBA" id="ARBA00022692"/>
    </source>
</evidence>
<dbReference type="SMART" id="SM00849">
    <property type="entry name" value="Lactamase_B"/>
    <property type="match status" value="1"/>
</dbReference>
<evidence type="ECO:0000256" key="7">
    <source>
        <dbReference type="SAM" id="MobiDB-lite"/>
    </source>
</evidence>
<accession>A0A066YXH8</accession>
<name>A0A066YXH8_9ACTN</name>
<evidence type="ECO:0000256" key="3">
    <source>
        <dbReference type="ARBA" id="ARBA00022475"/>
    </source>
</evidence>
<feature type="transmembrane region" description="Helical" evidence="8">
    <location>
        <begin position="513"/>
        <end position="531"/>
    </location>
</feature>
<feature type="transmembrane region" description="Helical" evidence="8">
    <location>
        <begin position="259"/>
        <end position="277"/>
    </location>
</feature>
<reference evidence="10 11" key="1">
    <citation type="submission" date="2014-05" db="EMBL/GenBank/DDBJ databases">
        <title>Draft Genome Sequence of Kitasatospora cheerisanensis KCTC 2395.</title>
        <authorList>
            <person name="Nam D.H."/>
        </authorList>
    </citation>
    <scope>NUCLEOTIDE SEQUENCE [LARGE SCALE GENOMIC DNA]</scope>
    <source>
        <strain evidence="10 11">KCTC 2395</strain>
    </source>
</reference>
<feature type="transmembrane region" description="Helical" evidence="8">
    <location>
        <begin position="283"/>
        <end position="307"/>
    </location>
</feature>
<evidence type="ECO:0000313" key="11">
    <source>
        <dbReference type="Proteomes" id="UP000027178"/>
    </source>
</evidence>
<evidence type="ECO:0000259" key="9">
    <source>
        <dbReference type="PROSITE" id="PS50156"/>
    </source>
</evidence>
<evidence type="ECO:0000256" key="5">
    <source>
        <dbReference type="ARBA" id="ARBA00022989"/>
    </source>
</evidence>
<dbReference type="RefSeq" id="WP_051652925.1">
    <property type="nucleotide sequence ID" value="NZ_KK853997.1"/>
</dbReference>
<dbReference type="InterPro" id="IPR001279">
    <property type="entry name" value="Metallo-B-lactamas"/>
</dbReference>
<dbReference type="Pfam" id="PF03176">
    <property type="entry name" value="MMPL"/>
    <property type="match status" value="2"/>
</dbReference>
<feature type="transmembrane region" description="Helical" evidence="8">
    <location>
        <begin position="551"/>
        <end position="572"/>
    </location>
</feature>
<proteinExistence type="inferred from homology"/>
<dbReference type="Gene3D" id="1.20.1640.10">
    <property type="entry name" value="Multidrug efflux transporter AcrB transmembrane domain"/>
    <property type="match status" value="2"/>
</dbReference>
<evidence type="ECO:0000256" key="2">
    <source>
        <dbReference type="ARBA" id="ARBA00010157"/>
    </source>
</evidence>
<protein>
    <recommendedName>
        <fullName evidence="9">SSD domain-containing protein</fullName>
    </recommendedName>
</protein>
<comment type="similarity">
    <text evidence="2">Belongs to the resistance-nodulation-cell division (RND) (TC 2.A.6) family. MmpL subfamily.</text>
</comment>
<evidence type="ECO:0000313" key="10">
    <source>
        <dbReference type="EMBL" id="KDN86233.1"/>
    </source>
</evidence>
<evidence type="ECO:0000256" key="6">
    <source>
        <dbReference type="ARBA" id="ARBA00023136"/>
    </source>
</evidence>
<sequence>MLGFWAVVLAVGVLIGGRVFEGSVAGTGNGGSESARGTSVVQAADPVQGTVTAVVDGPAVGAEGVKAAVQQASSELAKLPGVLSVADTYSTGGQLTADDGKASLVSVRMADGSSAKQLSAVTDRLEQITADGAHTVVGGDLVLQQEVKDQTAKDTRFGEIVTLPLTLIVMVLVFGGLAAAGLPGIGAVASVGGALLAMFGFSRIMDIDTSVLPIATVLGLGLSIDYALLMVNRFREERGHGATIAQAVERTAATAGRTVAFSGLTVAVALSGLFVFTSPVFRAVAVAGVSVVVIAVAAALTLVPALLGFMGRRIKAPTSPVPDEGFFSRTVRRVQRRAVPVMLACVALLLAAGAPFLGSHFRNSGADVLPKSFSSRQVAEAVQERFPQQAPAPVQVVVEGTAQQAQRYADTVVAALPGVSGVRAVTPVSDGVQTVDVLVKGDPQGAEAKRVVGELREHRGGLNTYVTGDAASLVDFQHEIGSRGPWALGLVAAGTLVLLFMMTGSVVLPVKALLMNVLSLGASLGALTLVFQHGYFSGLLGFTPTGGLETIIPVLVFAFAFGLSMDYEVFLLSRIKELHDQGHGCLRSVELGLQRSGRIITSAGLLMVIVFAGFAAGQMLMVKQMGVALAVAVAVDATLVRTLLVPATMSLFGRLNWWAPGPLRRLHRIIGLSEHVDLPPLTPPAVPAPRAAEPRHWCPRPRLGRMRLTKFGHACVRIEHAEGAVLIDPGMFTGPEVVRDVSALLITHEHMDHFTEPQVRAAVEANPGLRVYTNRSVARQLDGIGARVTVVGDGDAFDLDGLPVTVHGEWHAEIHPDIERIHNIGFLLGGRVFHPGDALTVPPDTVDTLLLPLGAPWLRVAELVDYLRDARPRQAVAIHEATLSEAGQAVHGRLLGPQGPAPAAWSTGCSPPASRSSWSDGPPGGPVAGRAGRRAAARG</sequence>
<evidence type="ECO:0000256" key="1">
    <source>
        <dbReference type="ARBA" id="ARBA00004651"/>
    </source>
</evidence>
<dbReference type="PROSITE" id="PS50156">
    <property type="entry name" value="SSD"/>
    <property type="match status" value="1"/>
</dbReference>
<keyword evidence="11" id="KW-1185">Reference proteome</keyword>
<dbReference type="EMBL" id="JNBY01000073">
    <property type="protein sequence ID" value="KDN86233.1"/>
    <property type="molecule type" value="Genomic_DNA"/>
</dbReference>
<dbReference type="eggNOG" id="COG2220">
    <property type="taxonomic scope" value="Bacteria"/>
</dbReference>
<feature type="compositionally biased region" description="Polar residues" evidence="7">
    <location>
        <begin position="907"/>
        <end position="919"/>
    </location>
</feature>
<organism evidence="10 11">
    <name type="scientific">Kitasatospora cheerisanensis KCTC 2395</name>
    <dbReference type="NCBI Taxonomy" id="1348663"/>
    <lineage>
        <taxon>Bacteria</taxon>
        <taxon>Bacillati</taxon>
        <taxon>Actinomycetota</taxon>
        <taxon>Actinomycetes</taxon>
        <taxon>Kitasatosporales</taxon>
        <taxon>Streptomycetaceae</taxon>
        <taxon>Kitasatospora</taxon>
    </lineage>
</organism>
<gene>
    <name evidence="10" type="ORF">KCH_20500</name>
</gene>
<dbReference type="InterPro" id="IPR004869">
    <property type="entry name" value="MMPL_dom"/>
</dbReference>
<evidence type="ECO:0000256" key="8">
    <source>
        <dbReference type="SAM" id="Phobius"/>
    </source>
</evidence>
<dbReference type="SUPFAM" id="SSF82866">
    <property type="entry name" value="Multidrug efflux transporter AcrB transmembrane domain"/>
    <property type="match status" value="2"/>
</dbReference>
<dbReference type="SUPFAM" id="SSF56281">
    <property type="entry name" value="Metallo-hydrolase/oxidoreductase"/>
    <property type="match status" value="1"/>
</dbReference>
<dbReference type="Gene3D" id="3.60.15.10">
    <property type="entry name" value="Ribonuclease Z/Hydroxyacylglutathione hydrolase-like"/>
    <property type="match status" value="1"/>
</dbReference>
<keyword evidence="3" id="KW-1003">Cell membrane</keyword>
<dbReference type="PATRIC" id="fig|1348663.4.peg.1978"/>
<feature type="transmembrane region" description="Helical" evidence="8">
    <location>
        <begin position="486"/>
        <end position="508"/>
    </location>
</feature>
<feature type="transmembrane region" description="Helical" evidence="8">
    <location>
        <begin position="338"/>
        <end position="357"/>
    </location>
</feature>
<dbReference type="PANTHER" id="PTHR33406:SF11">
    <property type="entry name" value="MEMBRANE PROTEIN SCO6666-RELATED"/>
    <property type="match status" value="1"/>
</dbReference>
<keyword evidence="4 8" id="KW-0812">Transmembrane</keyword>
<comment type="caution">
    <text evidence="10">The sequence shown here is derived from an EMBL/GenBank/DDBJ whole genome shotgun (WGS) entry which is preliminary data.</text>
</comment>
<dbReference type="GO" id="GO:0005886">
    <property type="term" value="C:plasma membrane"/>
    <property type="evidence" value="ECO:0007669"/>
    <property type="project" value="UniProtKB-SubCell"/>
</dbReference>
<feature type="domain" description="SSD" evidence="9">
    <location>
        <begin position="177"/>
        <end position="309"/>
    </location>
</feature>
<dbReference type="InterPro" id="IPR036866">
    <property type="entry name" value="RibonucZ/Hydroxyglut_hydro"/>
</dbReference>